<comment type="caution">
    <text evidence="3">The sequence shown here is derived from an EMBL/GenBank/DDBJ whole genome shotgun (WGS) entry which is preliminary data.</text>
</comment>
<accession>A0A5M6CYT6</accession>
<reference evidence="3 4" key="1">
    <citation type="submission" date="2019-08" db="EMBL/GenBank/DDBJ databases">
        <authorList>
            <person name="Dhanesh K."/>
            <person name="Kumar G."/>
            <person name="Sasikala C."/>
            <person name="Venkata Ramana C."/>
        </authorList>
    </citation>
    <scope>NUCLEOTIDE SEQUENCE [LARGE SCALE GENOMIC DNA]</scope>
    <source>
        <strain evidence="3 4">JC645</strain>
    </source>
</reference>
<name>A0A5M6CYT6_9BACT</name>
<feature type="domain" description="Phage tail tape measure protein" evidence="2">
    <location>
        <begin position="97"/>
        <end position="294"/>
    </location>
</feature>
<keyword evidence="1" id="KW-1188">Viral release from host cell</keyword>
<dbReference type="Pfam" id="PF10145">
    <property type="entry name" value="PhageMin_Tail"/>
    <property type="match status" value="1"/>
</dbReference>
<dbReference type="EMBL" id="VWOX01000014">
    <property type="protein sequence ID" value="KAA5540273.1"/>
    <property type="molecule type" value="Genomic_DNA"/>
</dbReference>
<dbReference type="Proteomes" id="UP000324479">
    <property type="component" value="Unassembled WGS sequence"/>
</dbReference>
<evidence type="ECO:0000256" key="1">
    <source>
        <dbReference type="ARBA" id="ARBA00022612"/>
    </source>
</evidence>
<dbReference type="InterPro" id="IPR010090">
    <property type="entry name" value="Phage_tape_meas"/>
</dbReference>
<dbReference type="RefSeq" id="WP_150078745.1">
    <property type="nucleotide sequence ID" value="NZ_VWOX01000014.1"/>
</dbReference>
<dbReference type="AlphaFoldDB" id="A0A5M6CYT6"/>
<evidence type="ECO:0000313" key="4">
    <source>
        <dbReference type="Proteomes" id="UP000324479"/>
    </source>
</evidence>
<evidence type="ECO:0000313" key="3">
    <source>
        <dbReference type="EMBL" id="KAA5540273.1"/>
    </source>
</evidence>
<protein>
    <submittedName>
        <fullName evidence="3">Phage tail tape measure protein</fullName>
    </submittedName>
</protein>
<organism evidence="3 4">
    <name type="scientific">Roseiconus nitratireducens</name>
    <dbReference type="NCBI Taxonomy" id="2605748"/>
    <lineage>
        <taxon>Bacteria</taxon>
        <taxon>Pseudomonadati</taxon>
        <taxon>Planctomycetota</taxon>
        <taxon>Planctomycetia</taxon>
        <taxon>Pirellulales</taxon>
        <taxon>Pirellulaceae</taxon>
        <taxon>Roseiconus</taxon>
    </lineage>
</organism>
<keyword evidence="4" id="KW-1185">Reference proteome</keyword>
<dbReference type="PANTHER" id="PTHR37813">
    <property type="entry name" value="FELS-2 PROPHAGE PROTEIN"/>
    <property type="match status" value="1"/>
</dbReference>
<evidence type="ECO:0000259" key="2">
    <source>
        <dbReference type="Pfam" id="PF10145"/>
    </source>
</evidence>
<dbReference type="NCBIfam" id="TIGR01760">
    <property type="entry name" value="tape_meas_TP901"/>
    <property type="match status" value="1"/>
</dbReference>
<dbReference type="PANTHER" id="PTHR37813:SF1">
    <property type="entry name" value="FELS-2 PROPHAGE PROTEIN"/>
    <property type="match status" value="1"/>
</dbReference>
<sequence length="624" mass="66088">MANDITIDIGAKNKASRVMDKVSRDVKGLGGKIGGFARSAKGALAEVAAGFGGVRVAAVAAAAGVGLSIRTFAQFDGAMAQVAAISGATGNQLDSLRDKAKELGSTTQFSASQAAEGMKFLGQAGYSTNEILEGIGPTLSLAAAGALELGQAADIASDVSSAFGLAATDIGRVADVLAVTATSANTNVEMMGETFKYAAPLAKAAGQSLEEMSAAAGLLGNSGIKATVAGTDLKNILEELASSKVSKAFKAMDVTVTDATGNIRPMLDLLNEFGNRTSNLPGAERLELFADLFGRSAKSAIVLADAGGGAIDELRSKMQSATGTADRMAGIMQNSLAGVGTRIKSALEGLSISMIDGVSKSLSKVGGMITDKLGESTRFFDEHSVMMAEFGETIVDSFRVALPIFDLFTKDLLGIAETINAILGPALSWLADVLEDRLIPLFRDAQKGWALMGAQFADWALVWDLAPTIGADGKSQAWLIMEGMTERTNQRAEAEKRVTEELEKQMELQSGNLRIGPQKLGKVGFTDRYGGDDPFGPWMFKKDRTFTKAGFSEKPDVVARESRLMGRSSQADLTLNQQKRQAALLDKQAKLTEAMMKKQEKHFAKVERSLQEHRDQLEVQFVRR</sequence>
<gene>
    <name evidence="3" type="ORF">FYK55_21850</name>
</gene>
<proteinExistence type="predicted"/>